<keyword evidence="3" id="KW-1185">Reference proteome</keyword>
<keyword evidence="1" id="KW-0812">Transmembrane</keyword>
<feature type="transmembrane region" description="Helical" evidence="1">
    <location>
        <begin position="334"/>
        <end position="352"/>
    </location>
</feature>
<feature type="transmembrane region" description="Helical" evidence="1">
    <location>
        <begin position="513"/>
        <end position="532"/>
    </location>
</feature>
<dbReference type="EMBL" id="NPMS01000005">
    <property type="protein sequence ID" value="OZU88510.1"/>
    <property type="molecule type" value="Genomic_DNA"/>
</dbReference>
<dbReference type="AlphaFoldDB" id="A0A265N8Z8"/>
<feature type="transmembrane region" description="Helical" evidence="1">
    <location>
        <begin position="372"/>
        <end position="393"/>
    </location>
</feature>
<feature type="transmembrane region" description="Helical" evidence="1">
    <location>
        <begin position="438"/>
        <end position="457"/>
    </location>
</feature>
<organism evidence="2 3">
    <name type="scientific">Virgibacillus indicus</name>
    <dbReference type="NCBI Taxonomy" id="2024554"/>
    <lineage>
        <taxon>Bacteria</taxon>
        <taxon>Bacillati</taxon>
        <taxon>Bacillota</taxon>
        <taxon>Bacilli</taxon>
        <taxon>Bacillales</taxon>
        <taxon>Bacillaceae</taxon>
        <taxon>Virgibacillus</taxon>
    </lineage>
</organism>
<comment type="caution">
    <text evidence="2">The sequence shown here is derived from an EMBL/GenBank/DDBJ whole genome shotgun (WGS) entry which is preliminary data.</text>
</comment>
<dbReference type="Pfam" id="PF18949">
    <property type="entry name" value="DUF5693"/>
    <property type="match status" value="1"/>
</dbReference>
<feature type="transmembrane region" description="Helical" evidence="1">
    <location>
        <begin position="490"/>
        <end position="506"/>
    </location>
</feature>
<dbReference type="InterPro" id="IPR043748">
    <property type="entry name" value="DUF5693"/>
</dbReference>
<feature type="transmembrane region" description="Helical" evidence="1">
    <location>
        <begin position="283"/>
        <end position="303"/>
    </location>
</feature>
<keyword evidence="1" id="KW-0472">Membrane</keyword>
<name>A0A265N8Z8_9BACI</name>
<protein>
    <submittedName>
        <fullName evidence="2">Uncharacterized protein</fullName>
    </submittedName>
</protein>
<sequence>MTLDEVISALKEAGLNTISLNPTSLYDLEQKEIITIYEEDILYDVLQFTDIGDDFNPENEGYYITIPELPYYQALITDFFNPDKLTIGDNSFYFIAKDKNTKLSTAIGFDETAMKQIKSQDLDYILRIENDSSTINNQNTVNTLLDLKDDNNSRLLFSGQDVIGYPNMQNVTAWTDQLHEAGYHFYTIEFAQQKGLQTIARNTDYNTIRLHSINLDNKTLDKNIEQAIRAVKERNIRSIFFHIQSGDSQESLNNAKAFVEGVHNGMPEHFNPGPPEPFNTFSIPVWMTAIVLAAGTLFTYLAAGVMRNKKLQLAASVFMLILTIAYFLLNKLLILQAFALIIAVITPIYAVLSTAKLETNKISKITFQFLKAIGISFAGIIIVVGILNGNAFITGFEIFRGVKLVYAIPILVTAVLLFWRIAFKLVRDHGFTLLKAEVKYWHLLIFLLIAAVGFYYLSRTGNAGTVSEIELIIRSTMEEILYVRPRTKEFLIGFPFYILALYVMGWNKIIGKLLLIPGVIGFLSIMNTFTHFHIPLHLSLLRTIYSIVIGYAIGMLFIYVYKICTPYIVKIYKKRWN</sequence>
<feature type="transmembrane region" description="Helical" evidence="1">
    <location>
        <begin position="544"/>
        <end position="569"/>
    </location>
</feature>
<evidence type="ECO:0000256" key="1">
    <source>
        <dbReference type="SAM" id="Phobius"/>
    </source>
</evidence>
<evidence type="ECO:0000313" key="2">
    <source>
        <dbReference type="EMBL" id="OZU88510.1"/>
    </source>
</evidence>
<reference evidence="2 3" key="1">
    <citation type="submission" date="2017-08" db="EMBL/GenBank/DDBJ databases">
        <title>Virgibacillus indicus sp. nov. and Virgibacillus profoundi sp. nov, two moderately halophilic bacteria isolated from marine sediment by using the Microfluidic Streak Plate.</title>
        <authorList>
            <person name="Xu B."/>
            <person name="Hu B."/>
            <person name="Wang J."/>
            <person name="Zhu Y."/>
            <person name="Huang L."/>
            <person name="Du W."/>
            <person name="Huang Y."/>
        </authorList>
    </citation>
    <scope>NUCLEOTIDE SEQUENCE [LARGE SCALE GENOMIC DNA]</scope>
    <source>
        <strain evidence="2 3">IO3-P2-C2</strain>
    </source>
</reference>
<proteinExistence type="predicted"/>
<keyword evidence="1" id="KW-1133">Transmembrane helix</keyword>
<dbReference type="Proteomes" id="UP000216498">
    <property type="component" value="Unassembled WGS sequence"/>
</dbReference>
<accession>A0A265N8Z8</accession>
<gene>
    <name evidence="2" type="ORF">CIL03_12060</name>
</gene>
<evidence type="ECO:0000313" key="3">
    <source>
        <dbReference type="Proteomes" id="UP000216498"/>
    </source>
</evidence>
<dbReference type="OrthoDB" id="3805529at2"/>
<feature type="transmembrane region" description="Helical" evidence="1">
    <location>
        <begin position="310"/>
        <end position="328"/>
    </location>
</feature>
<feature type="transmembrane region" description="Helical" evidence="1">
    <location>
        <begin position="405"/>
        <end position="426"/>
    </location>
</feature>